<protein>
    <submittedName>
        <fullName evidence="3">Actin-like ATPase domain-containing protein</fullName>
    </submittedName>
</protein>
<dbReference type="Pfam" id="PF00022">
    <property type="entry name" value="Actin"/>
    <property type="match status" value="1"/>
</dbReference>
<feature type="region of interest" description="Disordered" evidence="2">
    <location>
        <begin position="320"/>
        <end position="353"/>
    </location>
</feature>
<feature type="compositionally biased region" description="Low complexity" evidence="2">
    <location>
        <begin position="398"/>
        <end position="410"/>
    </location>
</feature>
<comment type="caution">
    <text evidence="3">The sequence shown here is derived from an EMBL/GenBank/DDBJ whole genome shotgun (WGS) entry which is preliminary data.</text>
</comment>
<keyword evidence="4" id="KW-1185">Reference proteome</keyword>
<feature type="compositionally biased region" description="Low complexity" evidence="2">
    <location>
        <begin position="542"/>
        <end position="564"/>
    </location>
</feature>
<dbReference type="Gene3D" id="3.30.420.40">
    <property type="match status" value="2"/>
</dbReference>
<accession>A0ABR2IV28</accession>
<feature type="region of interest" description="Disordered" evidence="2">
    <location>
        <begin position="536"/>
        <end position="564"/>
    </location>
</feature>
<dbReference type="PANTHER" id="PTHR11937">
    <property type="entry name" value="ACTIN"/>
    <property type="match status" value="1"/>
</dbReference>
<dbReference type="SMART" id="SM00268">
    <property type="entry name" value="ACTIN"/>
    <property type="match status" value="1"/>
</dbReference>
<organism evidence="3 4">
    <name type="scientific">Apiospora arundinis</name>
    <dbReference type="NCBI Taxonomy" id="335852"/>
    <lineage>
        <taxon>Eukaryota</taxon>
        <taxon>Fungi</taxon>
        <taxon>Dikarya</taxon>
        <taxon>Ascomycota</taxon>
        <taxon>Pezizomycotina</taxon>
        <taxon>Sordariomycetes</taxon>
        <taxon>Xylariomycetidae</taxon>
        <taxon>Amphisphaeriales</taxon>
        <taxon>Apiosporaceae</taxon>
        <taxon>Apiospora</taxon>
    </lineage>
</organism>
<dbReference type="SUPFAM" id="SSF53067">
    <property type="entry name" value="Actin-like ATPase domain"/>
    <property type="match status" value="2"/>
</dbReference>
<sequence>MSGQQGKWKEEQVLVICPGSQTTLAQLGCNELTLPSHRLPTRMFKDPDTDDYLPYHTYKRKKATAAANGGGDAAKPEDDDEYEYVEDRDSSEGAIYPIQRGRIANMPAFLAFLDHVHQLLTTSYHNTPIVLMASPQWTRGDNEIIARFIFEKTKTPALCLMHSAFAAQYGLKWLNMTVVDIGYEKMDVSCIWDSNLVAHRSLDYFTPGLEAGGNVLTKQLHGLLKDKGFTLEMCEQLKKSPLAEVLPYVATAKNCMELPEEEVPAELLAVDAPKINEPTIAAPSTAVDADGIDDKVADEGVLDVANIVTSGNTREFLAKKEKEKAERAKAKHRKAQEAEAAANRPLRLPNSKRKTNTFHYEETVHEDVQVPLSNGAPKVESVAPPATNGDGASVGETAPKVEGDAAAAAVPGPPAPEAAPAPPAPAAETTTDVLPFAPEAASSVTERRTKRIRKDLEVGLERFLFVEREYIDQVARLIYNTIQSIPELSKRPDCWNNLVFVGNGSRLRGLKENVLQTLISRYLISPSTATMFTSELPSNMATPTGTGSQTPTGSTTGSLPLGQLPLPTTSSVNPLLQAATTASLGVPGAATADAHGSHQSHAQTPTSIKLAQLPNYLQDWAKAGYEEAHFLGALVAGRLVYCVHPGNDLNDAQRLSSLSRVDYNEHGPKAVRKHCLMP</sequence>
<feature type="compositionally biased region" description="Pro residues" evidence="2">
    <location>
        <begin position="411"/>
        <end position="425"/>
    </location>
</feature>
<evidence type="ECO:0000313" key="4">
    <source>
        <dbReference type="Proteomes" id="UP001390339"/>
    </source>
</evidence>
<evidence type="ECO:0000256" key="2">
    <source>
        <dbReference type="SAM" id="MobiDB-lite"/>
    </source>
</evidence>
<evidence type="ECO:0000313" key="3">
    <source>
        <dbReference type="EMBL" id="KAK8868685.1"/>
    </source>
</evidence>
<name>A0ABR2IV28_9PEZI</name>
<dbReference type="EMBL" id="JAPCWZ010000004">
    <property type="protein sequence ID" value="KAK8868685.1"/>
    <property type="molecule type" value="Genomic_DNA"/>
</dbReference>
<dbReference type="InterPro" id="IPR043129">
    <property type="entry name" value="ATPase_NBD"/>
</dbReference>
<reference evidence="3 4" key="1">
    <citation type="journal article" date="2024" name="IMA Fungus">
        <title>Apiospora arundinis, a panoply of carbohydrate-active enzymes and secondary metabolites.</title>
        <authorList>
            <person name="Sorensen T."/>
            <person name="Petersen C."/>
            <person name="Muurmann A.T."/>
            <person name="Christiansen J.V."/>
            <person name="Brundto M.L."/>
            <person name="Overgaard C.K."/>
            <person name="Boysen A.T."/>
            <person name="Wollenberg R.D."/>
            <person name="Larsen T.O."/>
            <person name="Sorensen J.L."/>
            <person name="Nielsen K.L."/>
            <person name="Sondergaard T.E."/>
        </authorList>
    </citation>
    <scope>NUCLEOTIDE SEQUENCE [LARGE SCALE GENOMIC DNA]</scope>
    <source>
        <strain evidence="3 4">AAU 773</strain>
    </source>
</reference>
<evidence type="ECO:0000256" key="1">
    <source>
        <dbReference type="RuleBase" id="RU000487"/>
    </source>
</evidence>
<dbReference type="Proteomes" id="UP001390339">
    <property type="component" value="Unassembled WGS sequence"/>
</dbReference>
<proteinExistence type="inferred from homology"/>
<dbReference type="InterPro" id="IPR004000">
    <property type="entry name" value="Actin"/>
</dbReference>
<dbReference type="Gene3D" id="3.90.640.60">
    <property type="match status" value="1"/>
</dbReference>
<gene>
    <name evidence="3" type="ORF">PGQ11_007263</name>
</gene>
<feature type="region of interest" description="Disordered" evidence="2">
    <location>
        <begin position="375"/>
        <end position="429"/>
    </location>
</feature>
<comment type="similarity">
    <text evidence="1">Belongs to the actin family.</text>
</comment>